<sequence length="35" mass="3775">MFCVGKCLCLNFPCSCISFSTPRLGPTLSYVTVSV</sequence>
<protein>
    <submittedName>
        <fullName evidence="1">Uncharacterized protein</fullName>
    </submittedName>
</protein>
<proteinExistence type="predicted"/>
<name>A0A0E9PLL6_ANGAN</name>
<accession>A0A0E9PLL6</accession>
<dbReference type="EMBL" id="GBXM01103380">
    <property type="protein sequence ID" value="JAH05197.1"/>
    <property type="molecule type" value="Transcribed_RNA"/>
</dbReference>
<organism evidence="1">
    <name type="scientific">Anguilla anguilla</name>
    <name type="common">European freshwater eel</name>
    <name type="synonym">Muraena anguilla</name>
    <dbReference type="NCBI Taxonomy" id="7936"/>
    <lineage>
        <taxon>Eukaryota</taxon>
        <taxon>Metazoa</taxon>
        <taxon>Chordata</taxon>
        <taxon>Craniata</taxon>
        <taxon>Vertebrata</taxon>
        <taxon>Euteleostomi</taxon>
        <taxon>Actinopterygii</taxon>
        <taxon>Neopterygii</taxon>
        <taxon>Teleostei</taxon>
        <taxon>Anguilliformes</taxon>
        <taxon>Anguillidae</taxon>
        <taxon>Anguilla</taxon>
    </lineage>
</organism>
<reference evidence="1" key="1">
    <citation type="submission" date="2014-11" db="EMBL/GenBank/DDBJ databases">
        <authorList>
            <person name="Amaro Gonzalez C."/>
        </authorList>
    </citation>
    <scope>NUCLEOTIDE SEQUENCE</scope>
</reference>
<reference evidence="1" key="2">
    <citation type="journal article" date="2015" name="Fish Shellfish Immunol.">
        <title>Early steps in the European eel (Anguilla anguilla)-Vibrio vulnificus interaction in the gills: Role of the RtxA13 toxin.</title>
        <authorList>
            <person name="Callol A."/>
            <person name="Pajuelo D."/>
            <person name="Ebbesson L."/>
            <person name="Teles M."/>
            <person name="MacKenzie S."/>
            <person name="Amaro C."/>
        </authorList>
    </citation>
    <scope>NUCLEOTIDE SEQUENCE</scope>
</reference>
<dbReference type="AlphaFoldDB" id="A0A0E9PLL6"/>
<evidence type="ECO:0000313" key="1">
    <source>
        <dbReference type="EMBL" id="JAH05197.1"/>
    </source>
</evidence>